<dbReference type="InterPro" id="IPR011057">
    <property type="entry name" value="Mss4-like_sf"/>
</dbReference>
<dbReference type="SUPFAM" id="SSF51316">
    <property type="entry name" value="Mss4-like"/>
    <property type="match status" value="1"/>
</dbReference>
<accession>A0A198UIC7</accession>
<evidence type="ECO:0000313" key="6">
    <source>
        <dbReference type="EMBL" id="OAU96095.1"/>
    </source>
</evidence>
<name>A0A198UIC7_MORCA</name>
<dbReference type="Proteomes" id="UP000078228">
    <property type="component" value="Unassembled WGS sequence"/>
</dbReference>
<keyword evidence="7" id="KW-1185">Reference proteome</keyword>
<keyword evidence="3" id="KW-0862">Zinc</keyword>
<evidence type="ECO:0000313" key="7">
    <source>
        <dbReference type="Proteomes" id="UP000078228"/>
    </source>
</evidence>
<proteinExistence type="inferred from homology"/>
<sequence length="131" mass="14789">MKAQCLCKAVTIETADNQEIHACHCNNCRKWGGSAGFTVMVQSIKTNDTDHISTYQSAEWGERAFCKTCGSHLYFHQFGMDNYYVSAGLFDEVDFKLKSQIFIDKKAGYYELTNNTPKLTEAEFIAMVTGE</sequence>
<dbReference type="GO" id="GO:0046872">
    <property type="term" value="F:metal ion binding"/>
    <property type="evidence" value="ECO:0007669"/>
    <property type="project" value="UniProtKB-KW"/>
</dbReference>
<dbReference type="GO" id="GO:0016846">
    <property type="term" value="F:carbon-sulfur lyase activity"/>
    <property type="evidence" value="ECO:0007669"/>
    <property type="project" value="InterPro"/>
</dbReference>
<comment type="caution">
    <text evidence="6">The sequence shown here is derived from an EMBL/GenBank/DDBJ whole genome shotgun (WGS) entry which is preliminary data.</text>
</comment>
<dbReference type="PANTHER" id="PTHR33337">
    <property type="entry name" value="GFA DOMAIN-CONTAINING PROTEIN"/>
    <property type="match status" value="1"/>
</dbReference>
<evidence type="ECO:0000256" key="1">
    <source>
        <dbReference type="ARBA" id="ARBA00005495"/>
    </source>
</evidence>
<organism evidence="6 7">
    <name type="scientific">Moraxella catarrhalis</name>
    <name type="common">Branhamella catarrhalis</name>
    <dbReference type="NCBI Taxonomy" id="480"/>
    <lineage>
        <taxon>Bacteria</taxon>
        <taxon>Pseudomonadati</taxon>
        <taxon>Pseudomonadota</taxon>
        <taxon>Gammaproteobacteria</taxon>
        <taxon>Moraxellales</taxon>
        <taxon>Moraxellaceae</taxon>
        <taxon>Moraxella</taxon>
    </lineage>
</organism>
<protein>
    <submittedName>
        <fullName evidence="6">Gfa-like protein</fullName>
    </submittedName>
</protein>
<gene>
    <name evidence="6" type="ORF">AO384_1132</name>
</gene>
<keyword evidence="2" id="KW-0479">Metal-binding</keyword>
<dbReference type="Gene3D" id="3.90.1590.10">
    <property type="entry name" value="glutathione-dependent formaldehyde- activating enzyme (gfa)"/>
    <property type="match status" value="1"/>
</dbReference>
<dbReference type="AlphaFoldDB" id="A0A198UIC7"/>
<evidence type="ECO:0000256" key="4">
    <source>
        <dbReference type="ARBA" id="ARBA00023239"/>
    </source>
</evidence>
<evidence type="ECO:0000256" key="2">
    <source>
        <dbReference type="ARBA" id="ARBA00022723"/>
    </source>
</evidence>
<keyword evidence="4" id="KW-0456">Lyase</keyword>
<dbReference type="EMBL" id="LXHC01000020">
    <property type="protein sequence ID" value="OAU96095.1"/>
    <property type="molecule type" value="Genomic_DNA"/>
</dbReference>
<dbReference type="PROSITE" id="PS51891">
    <property type="entry name" value="CENP_V_GFA"/>
    <property type="match status" value="1"/>
</dbReference>
<dbReference type="PANTHER" id="PTHR33337:SF40">
    <property type="entry name" value="CENP-V_GFA DOMAIN-CONTAINING PROTEIN-RELATED"/>
    <property type="match status" value="1"/>
</dbReference>
<reference evidence="6 7" key="1">
    <citation type="journal article" date="2016" name="Genome Biol. Evol.">
        <title>Comparative Genomic Analyses of the Moraxella catarrhalis Serosensitive and Seroresistant Lineages Demonstrate Their Independent Evolution.</title>
        <authorList>
            <person name="Earl J.P."/>
            <person name="de Vries S.P."/>
            <person name="Ahmed A."/>
            <person name="Powell E."/>
            <person name="Schultz M.P."/>
            <person name="Hermans P.W."/>
            <person name="Hill D.J."/>
            <person name="Zhou Z."/>
            <person name="Constantinidou C.I."/>
            <person name="Hu F.Z."/>
            <person name="Bootsma H.J."/>
            <person name="Ehrlich G.D."/>
        </authorList>
    </citation>
    <scope>NUCLEOTIDE SEQUENCE [LARGE SCALE GENOMIC DNA]</scope>
    <source>
        <strain evidence="6 7">Z7542</strain>
    </source>
</reference>
<dbReference type="PATRIC" id="fig|480.237.peg.2125"/>
<dbReference type="InterPro" id="IPR006913">
    <property type="entry name" value="CENP-V/GFA"/>
</dbReference>
<dbReference type="RefSeq" id="WP_064611166.1">
    <property type="nucleotide sequence ID" value="NZ_LXHB01000085.1"/>
</dbReference>
<feature type="domain" description="CENP-V/GFA" evidence="5">
    <location>
        <begin position="1"/>
        <end position="111"/>
    </location>
</feature>
<dbReference type="OrthoDB" id="4188830at2"/>
<evidence type="ECO:0000256" key="3">
    <source>
        <dbReference type="ARBA" id="ARBA00022833"/>
    </source>
</evidence>
<comment type="similarity">
    <text evidence="1">Belongs to the Gfa family.</text>
</comment>
<dbReference type="Pfam" id="PF04828">
    <property type="entry name" value="GFA"/>
    <property type="match status" value="1"/>
</dbReference>
<evidence type="ECO:0000259" key="5">
    <source>
        <dbReference type="PROSITE" id="PS51891"/>
    </source>
</evidence>